<keyword evidence="2" id="KW-0812">Transmembrane</keyword>
<keyword evidence="2" id="KW-0472">Membrane</keyword>
<gene>
    <name evidence="3" type="ORF">VP01_199g7</name>
</gene>
<keyword evidence="2" id="KW-1133">Transmembrane helix</keyword>
<keyword evidence="4" id="KW-1185">Reference proteome</keyword>
<feature type="transmembrane region" description="Helical" evidence="2">
    <location>
        <begin position="37"/>
        <end position="62"/>
    </location>
</feature>
<evidence type="ECO:0000256" key="1">
    <source>
        <dbReference type="SAM" id="MobiDB-lite"/>
    </source>
</evidence>
<reference evidence="3 4" key="1">
    <citation type="submission" date="2015-08" db="EMBL/GenBank/DDBJ databases">
        <title>Next Generation Sequencing and Analysis of the Genome of Puccinia sorghi L Schw, the Causal Agent of Maize Common Rust.</title>
        <authorList>
            <person name="Rochi L."/>
            <person name="Burguener G."/>
            <person name="Darino M."/>
            <person name="Turjanski A."/>
            <person name="Kreff E."/>
            <person name="Dieguez M.J."/>
            <person name="Sacco F."/>
        </authorList>
    </citation>
    <scope>NUCLEOTIDE SEQUENCE [LARGE SCALE GENOMIC DNA]</scope>
    <source>
        <strain evidence="3 4">RO10H11247</strain>
    </source>
</reference>
<evidence type="ECO:0000256" key="2">
    <source>
        <dbReference type="SAM" id="Phobius"/>
    </source>
</evidence>
<dbReference type="VEuPathDB" id="FungiDB:VP01_199g7"/>
<feature type="region of interest" description="Disordered" evidence="1">
    <location>
        <begin position="838"/>
        <end position="884"/>
    </location>
</feature>
<feature type="compositionally biased region" description="Low complexity" evidence="1">
    <location>
        <begin position="838"/>
        <end position="857"/>
    </location>
</feature>
<evidence type="ECO:0000313" key="3">
    <source>
        <dbReference type="EMBL" id="KNZ58100.1"/>
    </source>
</evidence>
<organism evidence="3 4">
    <name type="scientific">Puccinia sorghi</name>
    <dbReference type="NCBI Taxonomy" id="27349"/>
    <lineage>
        <taxon>Eukaryota</taxon>
        <taxon>Fungi</taxon>
        <taxon>Dikarya</taxon>
        <taxon>Basidiomycota</taxon>
        <taxon>Pucciniomycotina</taxon>
        <taxon>Pucciniomycetes</taxon>
        <taxon>Pucciniales</taxon>
        <taxon>Pucciniaceae</taxon>
        <taxon>Puccinia</taxon>
    </lineage>
</organism>
<dbReference type="Proteomes" id="UP000037035">
    <property type="component" value="Unassembled WGS sequence"/>
</dbReference>
<dbReference type="AlphaFoldDB" id="A0A0L6VDB4"/>
<protein>
    <submittedName>
        <fullName evidence="3">Uncharacterized protein</fullName>
    </submittedName>
</protein>
<feature type="transmembrane region" description="Helical" evidence="2">
    <location>
        <begin position="127"/>
        <end position="148"/>
    </location>
</feature>
<accession>A0A0L6VDB4</accession>
<comment type="caution">
    <text evidence="3">The sequence shown here is derived from an EMBL/GenBank/DDBJ whole genome shotgun (WGS) entry which is preliminary data.</text>
</comment>
<evidence type="ECO:0000313" key="4">
    <source>
        <dbReference type="Proteomes" id="UP000037035"/>
    </source>
</evidence>
<dbReference type="EMBL" id="LAVV01006836">
    <property type="protein sequence ID" value="KNZ58100.1"/>
    <property type="molecule type" value="Genomic_DNA"/>
</dbReference>
<sequence>MSHPPFRRYRFTYIHYFLLVSYFVVIPFYTYTFTIEFIWIPWSILLCVILYIYPIHILVVFLSGCVRWESNYAPQGRGIYILNAVRIMHTLSGLSFERPPRLLLGRPGGQAEMCACNLSRPARVHRLWLLLLFLALVAYGHFPAFNLLGEIYLNENPDFETRLIGVSSRPVFWSNQQFCLPKVHYALTPDQRHHWQAPPLEVALHASSSEVGGACVKLGLDPGKIYDLITTDARTGALTFHSLTPDADGLTTCRPILITPSHRAHPVLPIAPVTWQVTLCSPTNKSALIKIDCHPFSTHIASNGFMLEILSGEPSGNMRYFEWLIQVSSWTDQMVCCNESLLQQSYRSAPLLNHQHIHFPIKLVTQNHYQRKKPAENPRQALCGPFLRINLTASVTFSVLSLADCRCNGGHRSIHNGGTTMWSPISPIVPGKAARYSAIFRKCRHLPVVYSSRTPTGISDFGRNCSCKRLDYLFAKAFNTHNVLSFRHPPSTINYKWNALPMSTVESRLNVHNACKKPCVLRHRQTSFPLHVIRDVYKERGTRFHVMLHIFCLFFRILHTCPCFSHLITYYGSIFLIIQTSIYVFCSCISFKKKCPKEILWYSKSRHEIIPNRIAPESKFYVKGIFMSKFRGLLLVVLDEWNGCFGVVSNVLFTYSLVKGLLQRLQRVERCFRGDSDNCLNNYIGGKRACLNINSGISWDAQICLESGFVAWKALRWPHQCLCVIWSIRRPPKRCFEHQSAYKINLSSKKLCEIYLKCRPNPRPAFWEFFLQYCPHVAPILELLCKKLIYKKLQVQKENFPQHQVAGVAPCNFKLHGDLLQLPRFLFNLQPLQPDITTQSHQIQQTTKKQPPYTTQKHQQDPPKPLQTLLTTQPFPKNHSKKPF</sequence>
<feature type="transmembrane region" description="Helical" evidence="2">
    <location>
        <begin position="12"/>
        <end position="31"/>
    </location>
</feature>
<name>A0A0L6VDB4_9BASI</name>
<proteinExistence type="predicted"/>